<gene>
    <name evidence="1" type="ORF">I4F81_005777</name>
</gene>
<sequence>MVFCRWTAALVAAAVTTAAVVSVPAFVAAAPAGGVAAAAGVPPPPRTPPATTTTTARAIPWTPPSRGGDAPPGRTARRKSRIRGGRAVTSLSDVSGAPFLVRLFSDNGATLRCTGSLLSDRHVLTAASCGVTAGSTARVGGLSLYGGYVLTVAAVTPFPWYDPAGRLGDLAVVTLADAPTAALWASRGVVPASLPPNGWVPPTLRVSGWGGNAANGSGTTWGGAVRTLHTGLMPVTPWEVCEAVLAGQTPLDVDGQVCANFESLEDTALCRLDTGGALWGRRAAAAGETTRSSVVYGVASYWALAEGNDDACPLAEPTLFTKVRAFNWWVEKVLGA</sequence>
<reference evidence="1" key="1">
    <citation type="submission" date="2019-11" db="EMBL/GenBank/DDBJ databases">
        <title>Nori genome reveals adaptations in red seaweeds to the harsh intertidal environment.</title>
        <authorList>
            <person name="Wang D."/>
            <person name="Mao Y."/>
        </authorList>
    </citation>
    <scope>NUCLEOTIDE SEQUENCE</scope>
    <source>
        <tissue evidence="1">Gametophyte</tissue>
    </source>
</reference>
<evidence type="ECO:0000313" key="2">
    <source>
        <dbReference type="Proteomes" id="UP000798662"/>
    </source>
</evidence>
<organism evidence="1 2">
    <name type="scientific">Pyropia yezoensis</name>
    <name type="common">Susabi-nori</name>
    <name type="synonym">Porphyra yezoensis</name>
    <dbReference type="NCBI Taxonomy" id="2788"/>
    <lineage>
        <taxon>Eukaryota</taxon>
        <taxon>Rhodophyta</taxon>
        <taxon>Bangiophyceae</taxon>
        <taxon>Bangiales</taxon>
        <taxon>Bangiaceae</taxon>
        <taxon>Pyropia</taxon>
    </lineage>
</organism>
<accession>A0ACC3BZW1</accession>
<proteinExistence type="predicted"/>
<keyword evidence="2" id="KW-1185">Reference proteome</keyword>
<name>A0ACC3BZW1_PYRYE</name>
<evidence type="ECO:0000313" key="1">
    <source>
        <dbReference type="EMBL" id="KAK1863216.1"/>
    </source>
</evidence>
<dbReference type="EMBL" id="CM020619">
    <property type="protein sequence ID" value="KAK1863216.1"/>
    <property type="molecule type" value="Genomic_DNA"/>
</dbReference>
<protein>
    <submittedName>
        <fullName evidence="1">Uncharacterized protein</fullName>
    </submittedName>
</protein>
<comment type="caution">
    <text evidence="1">The sequence shown here is derived from an EMBL/GenBank/DDBJ whole genome shotgun (WGS) entry which is preliminary data.</text>
</comment>
<dbReference type="Proteomes" id="UP000798662">
    <property type="component" value="Chromosome 2"/>
</dbReference>